<dbReference type="InterPro" id="IPR053959">
    <property type="entry name" value="YvlB/LiaX_N"/>
</dbReference>
<accession>A0A7G9W6X6</accession>
<feature type="region of interest" description="Disordered" evidence="1">
    <location>
        <begin position="30"/>
        <end position="50"/>
    </location>
</feature>
<evidence type="ECO:0000259" key="2">
    <source>
        <dbReference type="Pfam" id="PF22746"/>
    </source>
</evidence>
<evidence type="ECO:0000313" key="4">
    <source>
        <dbReference type="Proteomes" id="UP000516160"/>
    </source>
</evidence>
<evidence type="ECO:0000256" key="1">
    <source>
        <dbReference type="SAM" id="MobiDB-lite"/>
    </source>
</evidence>
<dbReference type="Proteomes" id="UP000516160">
    <property type="component" value="Chromosome"/>
</dbReference>
<feature type="compositionally biased region" description="Basic and acidic residues" evidence="1">
    <location>
        <begin position="35"/>
        <end position="50"/>
    </location>
</feature>
<organism evidence="3 4">
    <name type="scientific">Alkalicella caledoniensis</name>
    <dbReference type="NCBI Taxonomy" id="2731377"/>
    <lineage>
        <taxon>Bacteria</taxon>
        <taxon>Bacillati</taxon>
        <taxon>Bacillota</taxon>
        <taxon>Clostridia</taxon>
        <taxon>Eubacteriales</taxon>
        <taxon>Proteinivoracaceae</taxon>
        <taxon>Alkalicella</taxon>
    </lineage>
</organism>
<sequence length="337" mass="37577">MGDERKLILEMLRDGKISSEEAKELLSVLGDTEDMDQHKNTSQETHEQTKKAEREYFEETGENWSLLDGLKGLFTGITGPTYEFVEEYNHRFNPLSIKANIKTKNGTVIIKAWDKEECSIKVTKKIKGFTSETKARDFAKSYQVLKLGDDFIDTEDYKNRHLSINYEIYLPRNIILELKTRSVNGRVLLKDIHLIDGSVTTVNGKITVQNVKGDRIKISGVNGVIDVDADIQSIDCNTVNGKIFIKDSNQQEGHVSISTVNGPIKIELPVGVRGVKVKNSSVNGSIKIDHQDLRIVSQSGKVANKRAEAVSDGDIKRIYNASAVNGTLTVSEIHSNI</sequence>
<reference evidence="3 4" key="1">
    <citation type="submission" date="2020-07" db="EMBL/GenBank/DDBJ databases">
        <title>Alkalicella. sp. LB2 genome.</title>
        <authorList>
            <person name="Postec A."/>
            <person name="Quemeneur M."/>
        </authorList>
    </citation>
    <scope>NUCLEOTIDE SEQUENCE [LARGE SCALE GENOMIC DNA]</scope>
    <source>
        <strain evidence="3 4">LB2</strain>
    </source>
</reference>
<feature type="domain" description="YvlB/LiaX N-terminal" evidence="2">
    <location>
        <begin position="3"/>
        <end position="31"/>
    </location>
</feature>
<keyword evidence="4" id="KW-1185">Reference proteome</keyword>
<evidence type="ECO:0000313" key="3">
    <source>
        <dbReference type="EMBL" id="QNO14438.1"/>
    </source>
</evidence>
<dbReference type="KEGG" id="acae:HYG86_06455"/>
<dbReference type="EMBL" id="CP058559">
    <property type="protein sequence ID" value="QNO14438.1"/>
    <property type="molecule type" value="Genomic_DNA"/>
</dbReference>
<protein>
    <submittedName>
        <fullName evidence="3">DUF4097 family beta strand repeat protein</fullName>
    </submittedName>
</protein>
<gene>
    <name evidence="3" type="ORF">HYG86_06455</name>
</gene>
<name>A0A7G9W6X6_ALKCA</name>
<dbReference type="Pfam" id="PF22746">
    <property type="entry name" value="SHOCT-like_DUF2089-C"/>
    <property type="match status" value="1"/>
</dbReference>
<dbReference type="AlphaFoldDB" id="A0A7G9W6X6"/>
<proteinExistence type="predicted"/>
<dbReference type="RefSeq" id="WP_213168129.1">
    <property type="nucleotide sequence ID" value="NZ_CP058559.1"/>
</dbReference>